<keyword evidence="3" id="KW-1185">Reference proteome</keyword>
<evidence type="ECO:0008006" key="4">
    <source>
        <dbReference type="Google" id="ProtNLM"/>
    </source>
</evidence>
<feature type="region of interest" description="Disordered" evidence="1">
    <location>
        <begin position="89"/>
        <end position="121"/>
    </location>
</feature>
<protein>
    <recommendedName>
        <fullName evidence="4">GerMN domain-containing protein</fullName>
    </recommendedName>
</protein>
<evidence type="ECO:0000256" key="1">
    <source>
        <dbReference type="SAM" id="MobiDB-lite"/>
    </source>
</evidence>
<accession>A0A641ALW0</accession>
<comment type="caution">
    <text evidence="2">The sequence shown here is derived from an EMBL/GenBank/DDBJ whole genome shotgun (WGS) entry which is preliminary data.</text>
</comment>
<dbReference type="RefSeq" id="WP_129184133.1">
    <property type="nucleotide sequence ID" value="NZ_JBHSAH010000001.1"/>
</dbReference>
<proteinExistence type="predicted"/>
<dbReference type="EMBL" id="SDPP02000003">
    <property type="protein sequence ID" value="KAA1376268.1"/>
    <property type="molecule type" value="Genomic_DNA"/>
</dbReference>
<dbReference type="AlphaFoldDB" id="A0A641ALW0"/>
<sequence>MPASDVQTSLDLLLEGPTGAERSRGITTAIPPDFGSLTATARTGRVDVALPSTFSRIDSQAILQIACTVAASPGVPGNVAPDQVVVDMHEPGDTQGAQMRCNDTGDVTMVDRPSDTSGGSQ</sequence>
<evidence type="ECO:0000313" key="2">
    <source>
        <dbReference type="EMBL" id="KAA1376268.1"/>
    </source>
</evidence>
<organism evidence="2 3">
    <name type="scientific">Aeromicrobium fastidiosum</name>
    <dbReference type="NCBI Taxonomy" id="52699"/>
    <lineage>
        <taxon>Bacteria</taxon>
        <taxon>Bacillati</taxon>
        <taxon>Actinomycetota</taxon>
        <taxon>Actinomycetes</taxon>
        <taxon>Propionibacteriales</taxon>
        <taxon>Nocardioidaceae</taxon>
        <taxon>Aeromicrobium</taxon>
    </lineage>
</organism>
<dbReference type="OrthoDB" id="3533398at2"/>
<reference evidence="2" key="1">
    <citation type="submission" date="2019-09" db="EMBL/GenBank/DDBJ databases">
        <authorList>
            <person name="Li J."/>
        </authorList>
    </citation>
    <scope>NUCLEOTIDE SEQUENCE [LARGE SCALE GENOMIC DNA]</scope>
    <source>
        <strain evidence="2">NRBC 14897</strain>
    </source>
</reference>
<gene>
    <name evidence="2" type="ORF">ESP62_012585</name>
</gene>
<name>A0A641ALW0_9ACTN</name>
<evidence type="ECO:0000313" key="3">
    <source>
        <dbReference type="Proteomes" id="UP001515100"/>
    </source>
</evidence>
<dbReference type="Proteomes" id="UP001515100">
    <property type="component" value="Unassembled WGS sequence"/>
</dbReference>